<evidence type="ECO:0000256" key="1">
    <source>
        <dbReference type="ARBA" id="ARBA00005715"/>
    </source>
</evidence>
<proteinExistence type="inferred from homology"/>
<dbReference type="Pfam" id="PF07005">
    <property type="entry name" value="SBD_N"/>
    <property type="match status" value="1"/>
</dbReference>
<evidence type="ECO:0000256" key="2">
    <source>
        <dbReference type="ARBA" id="ARBA00022679"/>
    </source>
</evidence>
<sequence length="406" mass="42363">MPSPLTGAPSGRADAFDAAPALGVLAEDLQGAVASAARLRQRGLRPVIVQDRVPPDGPVDAVVVDLDLHHAGVDKAGHVAAWAAWLRDSGCSRLEVRLNAELNGAPQTLVAGLLAEQRPDPGAAGPFDVLLVIPAYPTSGRVCVDGALISLGSGVNLDVRERLGIPGARLVDLGSLTQGGNVTGQRMLDWIARGERTFVFDGTLESHLATAASAADMLHQHGHRVLTASTGGWLRHFPDLGRDGFVLIALPGDLPPDQAQLARVAETYGTRALVTSAAESMRWTPAQAREVMAHHRVIGLHDKNAGEQDRWGLAQGIAAAAQRLLQLSADGPNRCQGVVTSGGLTTTAVVRALGSDTLVPDVEIEPLCPRARIAAGPFAGLTLLSKQGGTGSPETLVMMCRQILGM</sequence>
<evidence type="ECO:0000313" key="8">
    <source>
        <dbReference type="EMBL" id="MDQ4212432.1"/>
    </source>
</evidence>
<evidence type="ECO:0000313" key="9">
    <source>
        <dbReference type="Proteomes" id="UP001230289"/>
    </source>
</evidence>
<protein>
    <submittedName>
        <fullName evidence="8">Four-carbon acid sugar kinase family protein</fullName>
    </submittedName>
</protein>
<dbReference type="Proteomes" id="UP001230289">
    <property type="component" value="Unassembled WGS sequence"/>
</dbReference>
<dbReference type="InterPro" id="IPR001763">
    <property type="entry name" value="Rhodanese-like_dom"/>
</dbReference>
<keyword evidence="4 8" id="KW-0418">Kinase</keyword>
<evidence type="ECO:0000256" key="6">
    <source>
        <dbReference type="ARBA" id="ARBA00023277"/>
    </source>
</evidence>
<evidence type="ECO:0000256" key="5">
    <source>
        <dbReference type="ARBA" id="ARBA00022840"/>
    </source>
</evidence>
<accession>A0ABU0XBE4</accession>
<keyword evidence="2" id="KW-0808">Transferase</keyword>
<comment type="similarity">
    <text evidence="1">Belongs to the four-carbon acid sugar kinase family.</text>
</comment>
<reference evidence="8 9" key="1">
    <citation type="submission" date="2023-08" db="EMBL/GenBank/DDBJ databases">
        <title>Microbacterium sp. nov., isolated from a waste landfill.</title>
        <authorList>
            <person name="Wen W."/>
        </authorList>
    </citation>
    <scope>NUCLEOTIDE SEQUENCE [LARGE SCALE GENOMIC DNA]</scope>
    <source>
        <strain evidence="8 9">ASV81</strain>
    </source>
</reference>
<dbReference type="Gene3D" id="3.40.980.20">
    <property type="entry name" value="Four-carbon acid sugar kinase, nucleotide binding domain"/>
    <property type="match status" value="1"/>
</dbReference>
<dbReference type="EMBL" id="JAVFCB010000001">
    <property type="protein sequence ID" value="MDQ4212432.1"/>
    <property type="molecule type" value="Genomic_DNA"/>
</dbReference>
<feature type="domain" description="Rhodanese" evidence="7">
    <location>
        <begin position="150"/>
        <end position="242"/>
    </location>
</feature>
<organism evidence="8 9">
    <name type="scientific">Microbacterium capsulatum</name>
    <dbReference type="NCBI Taxonomy" id="3041921"/>
    <lineage>
        <taxon>Bacteria</taxon>
        <taxon>Bacillati</taxon>
        <taxon>Actinomycetota</taxon>
        <taxon>Actinomycetes</taxon>
        <taxon>Micrococcales</taxon>
        <taxon>Microbacteriaceae</taxon>
        <taxon>Microbacterium</taxon>
    </lineage>
</organism>
<dbReference type="InterPro" id="IPR031475">
    <property type="entry name" value="NBD_C"/>
</dbReference>
<keyword evidence="9" id="KW-1185">Reference proteome</keyword>
<keyword evidence="6" id="KW-0119">Carbohydrate metabolism</keyword>
<dbReference type="RefSeq" id="WP_308487371.1">
    <property type="nucleotide sequence ID" value="NZ_JAVFCB010000001.1"/>
</dbReference>
<name>A0ABU0XBE4_9MICO</name>
<dbReference type="Gene3D" id="3.40.50.10840">
    <property type="entry name" value="Putative sugar-binding, N-terminal domain"/>
    <property type="match status" value="1"/>
</dbReference>
<gene>
    <name evidence="8" type="ORF">RBR11_00700</name>
</gene>
<keyword evidence="3" id="KW-0547">Nucleotide-binding</keyword>
<dbReference type="PROSITE" id="PS50206">
    <property type="entry name" value="RHODANESE_3"/>
    <property type="match status" value="1"/>
</dbReference>
<dbReference type="InterPro" id="IPR042213">
    <property type="entry name" value="NBD_C_sf"/>
</dbReference>
<evidence type="ECO:0000256" key="3">
    <source>
        <dbReference type="ARBA" id="ARBA00022741"/>
    </source>
</evidence>
<dbReference type="SUPFAM" id="SSF142764">
    <property type="entry name" value="YgbK-like"/>
    <property type="match status" value="1"/>
</dbReference>
<dbReference type="InterPro" id="IPR037051">
    <property type="entry name" value="4-carb_acid_sugar_kinase_N_sf"/>
</dbReference>
<dbReference type="Pfam" id="PF17042">
    <property type="entry name" value="NBD_C"/>
    <property type="match status" value="1"/>
</dbReference>
<evidence type="ECO:0000259" key="7">
    <source>
        <dbReference type="PROSITE" id="PS50206"/>
    </source>
</evidence>
<dbReference type="InterPro" id="IPR010737">
    <property type="entry name" value="4-carb_acid_sugar_kinase_N"/>
</dbReference>
<dbReference type="GO" id="GO:0016301">
    <property type="term" value="F:kinase activity"/>
    <property type="evidence" value="ECO:0007669"/>
    <property type="project" value="UniProtKB-KW"/>
</dbReference>
<keyword evidence="5" id="KW-0067">ATP-binding</keyword>
<evidence type="ECO:0000256" key="4">
    <source>
        <dbReference type="ARBA" id="ARBA00022777"/>
    </source>
</evidence>
<comment type="caution">
    <text evidence="8">The sequence shown here is derived from an EMBL/GenBank/DDBJ whole genome shotgun (WGS) entry which is preliminary data.</text>
</comment>